<protein>
    <submittedName>
        <fullName evidence="1">MmcQ/YjbR family DNA-binding protein</fullName>
    </submittedName>
</protein>
<sequence>MTNNFPWVHAFLAALPGVESDFKPEWGWTRYKVGGKMFAAVCKNGRGEDYLLTLKADPVEAGLARAAFWRVFPGYYCTKHCWNSVYLCDSGADWAEVTARIRDAASEATGELPEALLREMCVRAHALMAATLPKRLRDQLC</sequence>
<organism evidence="1 2">
    <name type="scientific">Candidatus Pullichristensenella stercorigallinarum</name>
    <dbReference type="NCBI Taxonomy" id="2840909"/>
    <lineage>
        <taxon>Bacteria</taxon>
        <taxon>Bacillati</taxon>
        <taxon>Bacillota</taxon>
        <taxon>Clostridia</taxon>
        <taxon>Candidatus Pullichristensenella</taxon>
    </lineage>
</organism>
<reference evidence="1" key="2">
    <citation type="journal article" date="2021" name="PeerJ">
        <title>Extensive microbial diversity within the chicken gut microbiome revealed by metagenomics and culture.</title>
        <authorList>
            <person name="Gilroy R."/>
            <person name="Ravi A."/>
            <person name="Getino M."/>
            <person name="Pursley I."/>
            <person name="Horton D.L."/>
            <person name="Alikhan N.F."/>
            <person name="Baker D."/>
            <person name="Gharbi K."/>
            <person name="Hall N."/>
            <person name="Watson M."/>
            <person name="Adriaenssens E.M."/>
            <person name="Foster-Nyarko E."/>
            <person name="Jarju S."/>
            <person name="Secka A."/>
            <person name="Antonio M."/>
            <person name="Oren A."/>
            <person name="Chaudhuri R.R."/>
            <person name="La Ragione R."/>
            <person name="Hildebrand F."/>
            <person name="Pallen M.J."/>
        </authorList>
    </citation>
    <scope>NUCLEOTIDE SEQUENCE</scope>
    <source>
        <strain evidence="1">ChiSjej6B24-2974</strain>
    </source>
</reference>
<dbReference type="SUPFAM" id="SSF142906">
    <property type="entry name" value="YjbR-like"/>
    <property type="match status" value="1"/>
</dbReference>
<gene>
    <name evidence="1" type="ORF">IAA52_06410</name>
</gene>
<dbReference type="InterPro" id="IPR038056">
    <property type="entry name" value="YjbR-like_sf"/>
</dbReference>
<evidence type="ECO:0000313" key="1">
    <source>
        <dbReference type="EMBL" id="HIQ82721.1"/>
    </source>
</evidence>
<dbReference type="AlphaFoldDB" id="A0A9D0ZM17"/>
<dbReference type="GO" id="GO:0003677">
    <property type="term" value="F:DNA binding"/>
    <property type="evidence" value="ECO:0007669"/>
    <property type="project" value="UniProtKB-KW"/>
</dbReference>
<accession>A0A9D0ZM17</accession>
<comment type="caution">
    <text evidence="1">The sequence shown here is derived from an EMBL/GenBank/DDBJ whole genome shotgun (WGS) entry which is preliminary data.</text>
</comment>
<dbReference type="PANTHER" id="PTHR35145:SF1">
    <property type="entry name" value="CYTOPLASMIC PROTEIN"/>
    <property type="match status" value="1"/>
</dbReference>
<reference evidence="1" key="1">
    <citation type="submission" date="2020-10" db="EMBL/GenBank/DDBJ databases">
        <authorList>
            <person name="Gilroy R."/>
        </authorList>
    </citation>
    <scope>NUCLEOTIDE SEQUENCE</scope>
    <source>
        <strain evidence="1">ChiSjej6B24-2974</strain>
    </source>
</reference>
<dbReference type="InterPro" id="IPR058532">
    <property type="entry name" value="YjbR/MT2646/Rv2570-like"/>
</dbReference>
<proteinExistence type="predicted"/>
<name>A0A9D0ZM17_9FIRM</name>
<keyword evidence="1" id="KW-0238">DNA-binding</keyword>
<dbReference type="EMBL" id="DVFZ01000062">
    <property type="protein sequence ID" value="HIQ82721.1"/>
    <property type="molecule type" value="Genomic_DNA"/>
</dbReference>
<dbReference type="Gene3D" id="3.90.1150.30">
    <property type="match status" value="1"/>
</dbReference>
<dbReference type="PANTHER" id="PTHR35145">
    <property type="entry name" value="CYTOPLASMIC PROTEIN-RELATED"/>
    <property type="match status" value="1"/>
</dbReference>
<evidence type="ECO:0000313" key="2">
    <source>
        <dbReference type="Proteomes" id="UP000824260"/>
    </source>
</evidence>
<dbReference type="Pfam" id="PF04237">
    <property type="entry name" value="YjbR"/>
    <property type="match status" value="1"/>
</dbReference>
<dbReference type="InterPro" id="IPR007351">
    <property type="entry name" value="YjbR"/>
</dbReference>
<dbReference type="Proteomes" id="UP000824260">
    <property type="component" value="Unassembled WGS sequence"/>
</dbReference>